<reference evidence="1 2" key="1">
    <citation type="journal article" date="2005" name="Nature">
        <title>Genomic sequence of the pathogenic and allergenic filamentous fungus Aspergillus fumigatus.</title>
        <authorList>
            <person name="Nierman W.C."/>
            <person name="Pain A."/>
            <person name="Anderson M.J."/>
            <person name="Wortman J.R."/>
            <person name="Kim H.S."/>
            <person name="Arroyo J."/>
            <person name="Berriman M."/>
            <person name="Abe K."/>
            <person name="Archer D.B."/>
            <person name="Bermejo C."/>
            <person name="Bennett J."/>
            <person name="Bowyer P."/>
            <person name="Chen D."/>
            <person name="Collins M."/>
            <person name="Coulsen R."/>
            <person name="Davies R."/>
            <person name="Dyer P.S."/>
            <person name="Farman M."/>
            <person name="Fedorova N."/>
            <person name="Fedorova N."/>
            <person name="Feldblyum T.V."/>
            <person name="Fischer R."/>
            <person name="Fosker N."/>
            <person name="Fraser A."/>
            <person name="Garcia J.L."/>
            <person name="Garcia M.J."/>
            <person name="Goble A."/>
            <person name="Goldman G.H."/>
            <person name="Gomi K."/>
            <person name="Griffith-Jones S."/>
            <person name="Gwilliam R."/>
            <person name="Haas B."/>
            <person name="Haas H."/>
            <person name="Harris D."/>
            <person name="Horiuchi H."/>
            <person name="Huang J."/>
            <person name="Humphray S."/>
            <person name="Jimenez J."/>
            <person name="Keller N."/>
            <person name="Khouri H."/>
            <person name="Kitamoto K."/>
            <person name="Kobayashi T."/>
            <person name="Konzack S."/>
            <person name="Kulkarni R."/>
            <person name="Kumagai T."/>
            <person name="Lafon A."/>
            <person name="Latge J.P."/>
            <person name="Li W."/>
            <person name="Lord A."/>
            <person name="Lu C."/>
            <person name="Majoros W.H."/>
            <person name="May G.S."/>
            <person name="Miller B.L."/>
            <person name="Mohamoud Y."/>
            <person name="Molina M."/>
            <person name="Monod M."/>
            <person name="Mouyna I."/>
            <person name="Mulligan S."/>
            <person name="Murphy L."/>
            <person name="O'Neil S."/>
            <person name="Paulsen I."/>
            <person name="Penalva M.A."/>
            <person name="Pertea M."/>
            <person name="Price C."/>
            <person name="Pritchard B.L."/>
            <person name="Quail M.A."/>
            <person name="Rabbinowitsch E."/>
            <person name="Rawlins N."/>
            <person name="Rajandream M.A."/>
            <person name="Reichard U."/>
            <person name="Renauld H."/>
            <person name="Robson G.D."/>
            <person name="Rodriguez de Cordoba S."/>
            <person name="Rodriguez-Pena J.M."/>
            <person name="Ronning C.M."/>
            <person name="Rutter S."/>
            <person name="Salzberg S.L."/>
            <person name="Sanchez M."/>
            <person name="Sanchez-Ferrero J.C."/>
            <person name="Saunders D."/>
            <person name="Seeger K."/>
            <person name="Squares R."/>
            <person name="Squares S."/>
            <person name="Takeuchi M."/>
            <person name="Tekaia F."/>
            <person name="Turner G."/>
            <person name="Vazquez de Aldana C.R."/>
            <person name="Weidman J."/>
            <person name="White O."/>
            <person name="Woodward J."/>
            <person name="Yu J.H."/>
            <person name="Fraser C."/>
            <person name="Galagan J.E."/>
            <person name="Asai K."/>
            <person name="Machida M."/>
            <person name="Hall N."/>
            <person name="Barrell B."/>
            <person name="Denning D.W."/>
        </authorList>
    </citation>
    <scope>NUCLEOTIDE SEQUENCE [LARGE SCALE GENOMIC DNA]</scope>
    <source>
        <strain evidence="1 2">Af293</strain>
    </source>
</reference>
<dbReference type="OMA" id="HTAHQIA"/>
<evidence type="ECO:0000313" key="2">
    <source>
        <dbReference type="Proteomes" id="UP000002530"/>
    </source>
</evidence>
<proteinExistence type="predicted"/>
<gene>
    <name evidence="1" type="ORF">AFUA_1G16140</name>
</gene>
<dbReference type="OrthoDB" id="4433547at2759"/>
<dbReference type="Proteomes" id="UP000002530">
    <property type="component" value="Unassembled WGS sequence"/>
</dbReference>
<dbReference type="EMBL" id="AAHF01000004">
    <property type="protein sequence ID" value="EAL90943.1"/>
    <property type="molecule type" value="Genomic_DNA"/>
</dbReference>
<protein>
    <submittedName>
        <fullName evidence="1">Uncharacterized protein</fullName>
    </submittedName>
</protein>
<keyword evidence="2" id="KW-1185">Reference proteome</keyword>
<sequence length="70" mass="8056">MLKCFNVHTAHQIALEKADSLAYNGPLRMFKDEDFECLQDARHILQLVRTDHRAVESVVSTIVLIDWTSD</sequence>
<dbReference type="InParanoid" id="Q4WRI9"/>
<dbReference type="HOGENOM" id="CLU_2757353_0_0_1"/>
<dbReference type="AlphaFoldDB" id="Q4WRI9"/>
<dbReference type="RefSeq" id="XP_752981.1">
    <property type="nucleotide sequence ID" value="XM_747888.1"/>
</dbReference>
<dbReference type="KEGG" id="afm:AFUA_1G16140"/>
<comment type="caution">
    <text evidence="1">The sequence shown here is derived from an EMBL/GenBank/DDBJ whole genome shotgun (WGS) entry which is preliminary data.</text>
</comment>
<organism evidence="1 2">
    <name type="scientific">Aspergillus fumigatus (strain ATCC MYA-4609 / CBS 101355 / FGSC A1100 / Af293)</name>
    <name type="common">Neosartorya fumigata</name>
    <dbReference type="NCBI Taxonomy" id="330879"/>
    <lineage>
        <taxon>Eukaryota</taxon>
        <taxon>Fungi</taxon>
        <taxon>Dikarya</taxon>
        <taxon>Ascomycota</taxon>
        <taxon>Pezizomycotina</taxon>
        <taxon>Eurotiomycetes</taxon>
        <taxon>Eurotiomycetidae</taxon>
        <taxon>Eurotiales</taxon>
        <taxon>Aspergillaceae</taxon>
        <taxon>Aspergillus</taxon>
        <taxon>Aspergillus subgen. Fumigati</taxon>
    </lineage>
</organism>
<dbReference type="GeneID" id="3510006"/>
<dbReference type="VEuPathDB" id="FungiDB:Afu1g16140"/>
<evidence type="ECO:0000313" key="1">
    <source>
        <dbReference type="EMBL" id="EAL90943.1"/>
    </source>
</evidence>
<accession>Q4WRI9</accession>
<name>Q4WRI9_ASPFU</name>